<dbReference type="InterPro" id="IPR001870">
    <property type="entry name" value="B30.2/SPRY"/>
</dbReference>
<evidence type="ECO:0000256" key="3">
    <source>
        <dbReference type="ARBA" id="ARBA00022771"/>
    </source>
</evidence>
<dbReference type="SMART" id="SM00589">
    <property type="entry name" value="PRY"/>
    <property type="match status" value="1"/>
</dbReference>
<dbReference type="SUPFAM" id="SSF57850">
    <property type="entry name" value="RING/U-box"/>
    <property type="match status" value="1"/>
</dbReference>
<accession>A0ABV0PCH6</accession>
<keyword evidence="12" id="KW-1185">Reference proteome</keyword>
<dbReference type="Pfam" id="PF00622">
    <property type="entry name" value="SPRY"/>
    <property type="match status" value="1"/>
</dbReference>
<organism evidence="11 12">
    <name type="scientific">Goodea atripinnis</name>
    <dbReference type="NCBI Taxonomy" id="208336"/>
    <lineage>
        <taxon>Eukaryota</taxon>
        <taxon>Metazoa</taxon>
        <taxon>Chordata</taxon>
        <taxon>Craniata</taxon>
        <taxon>Vertebrata</taxon>
        <taxon>Euteleostomi</taxon>
        <taxon>Actinopterygii</taxon>
        <taxon>Neopterygii</taxon>
        <taxon>Teleostei</taxon>
        <taxon>Neoteleostei</taxon>
        <taxon>Acanthomorphata</taxon>
        <taxon>Ovalentaria</taxon>
        <taxon>Atherinomorphae</taxon>
        <taxon>Cyprinodontiformes</taxon>
        <taxon>Goodeidae</taxon>
        <taxon>Goodea</taxon>
    </lineage>
</organism>
<evidence type="ECO:0000259" key="8">
    <source>
        <dbReference type="PROSITE" id="PS50089"/>
    </source>
</evidence>
<dbReference type="Pfam" id="PF13765">
    <property type="entry name" value="PRY"/>
    <property type="match status" value="1"/>
</dbReference>
<dbReference type="Pfam" id="PF25600">
    <property type="entry name" value="TRIM_CC"/>
    <property type="match status" value="1"/>
</dbReference>
<dbReference type="InterPro" id="IPR043136">
    <property type="entry name" value="B30.2/SPRY_sf"/>
</dbReference>
<proteinExistence type="predicted"/>
<keyword evidence="4" id="KW-0862">Zinc</keyword>
<name>A0ABV0PCH6_9TELE</name>
<dbReference type="Pfam" id="PF00643">
    <property type="entry name" value="zf-B_box"/>
    <property type="match status" value="1"/>
</dbReference>
<dbReference type="Gene3D" id="3.30.40.10">
    <property type="entry name" value="Zinc/RING finger domain, C3HC4 (zinc finger)"/>
    <property type="match status" value="1"/>
</dbReference>
<dbReference type="InterPro" id="IPR051051">
    <property type="entry name" value="E3_ubiq-ligase_TRIM/RNF"/>
</dbReference>
<dbReference type="Gene3D" id="3.30.160.60">
    <property type="entry name" value="Classic Zinc Finger"/>
    <property type="match status" value="1"/>
</dbReference>
<sequence length="589" mass="67113">MASVNTSQDQFHCSICLDVFSEPVSTPCGHNFCRSCIKDYWDKSEVKQCPLCMKTFLSAPELQVNSEFRDILELFKKIGAVDDDTSSPGHPSHVPCDLCSEVRCNAVKSCLICLASYCESHLEPHRRVQALKWHKLVRPVVSLESRACNKHNKLKEFFCRKEKSSVCAVCMRDDHVMHDVVSVEEELEERKTQLSSMKVKVNQNVEEKTFSVQRIQTSVKQRRQKVDRIKAEVMKSFAALVALTESRKEKVIDLLERKQKAAEQEAEVLIKQLQAEVAENQRISKELEELLQSEDNFKLLQGIPFVSAQTDFASFTPRDQIFLQVETVRMAVARTEEVLNEQVENIVREANQTEEEEPRDPQTDKVFNDELEKIQQEYATKVTLDPNTAHPSLIVSQDRRQVRNGGYKKKVPDNSSRFDSLHYILGNEGFSSGRLYYEIALNGQTTWEVGVTRETISRKGLNLSLTPENGCWTLGCYWGRCQANSNPPVILPKRPEKLGVFVDYSQSLVSFYDVKSRVLIYSFTKCSFSAGTVAPAAEIPNASFESSLWKRRTYTGTSTNSMIYPIFRPSSEEMGVPLQILAVRCKKRK</sequence>
<dbReference type="CDD" id="cd13733">
    <property type="entry name" value="SPRY_PRY_C-I_1"/>
    <property type="match status" value="1"/>
</dbReference>
<dbReference type="InterPro" id="IPR000315">
    <property type="entry name" value="Znf_B-box"/>
</dbReference>
<comment type="caution">
    <text evidence="11">The sequence shown here is derived from an EMBL/GenBank/DDBJ whole genome shotgun (WGS) entry which is preliminary data.</text>
</comment>
<dbReference type="PRINTS" id="PR01407">
    <property type="entry name" value="BUTYPHLNCDUF"/>
</dbReference>
<dbReference type="SUPFAM" id="SSF49899">
    <property type="entry name" value="Concanavalin A-like lectins/glucanases"/>
    <property type="match status" value="1"/>
</dbReference>
<evidence type="ECO:0000313" key="11">
    <source>
        <dbReference type="EMBL" id="MEQ2181149.1"/>
    </source>
</evidence>
<evidence type="ECO:0000259" key="9">
    <source>
        <dbReference type="PROSITE" id="PS50119"/>
    </source>
</evidence>
<feature type="domain" description="B30.2/SPRY" evidence="10">
    <location>
        <begin position="362"/>
        <end position="555"/>
    </location>
</feature>
<evidence type="ECO:0000256" key="1">
    <source>
        <dbReference type="ARBA" id="ARBA00022588"/>
    </source>
</evidence>
<keyword evidence="7" id="KW-0175">Coiled coil</keyword>
<dbReference type="SMART" id="SM00184">
    <property type="entry name" value="RING"/>
    <property type="match status" value="1"/>
</dbReference>
<dbReference type="PROSITE" id="PS50188">
    <property type="entry name" value="B302_SPRY"/>
    <property type="match status" value="1"/>
</dbReference>
<evidence type="ECO:0000256" key="2">
    <source>
        <dbReference type="ARBA" id="ARBA00022723"/>
    </source>
</evidence>
<dbReference type="PROSITE" id="PS00518">
    <property type="entry name" value="ZF_RING_1"/>
    <property type="match status" value="1"/>
</dbReference>
<dbReference type="EMBL" id="JAHRIO010070416">
    <property type="protein sequence ID" value="MEQ2181149.1"/>
    <property type="molecule type" value="Genomic_DNA"/>
</dbReference>
<dbReference type="InterPro" id="IPR058030">
    <property type="entry name" value="TRIM8/14/16/25/29/45/65_CC"/>
</dbReference>
<evidence type="ECO:0000259" key="10">
    <source>
        <dbReference type="PROSITE" id="PS50188"/>
    </source>
</evidence>
<feature type="domain" description="B box-type" evidence="9">
    <location>
        <begin position="143"/>
        <end position="183"/>
    </location>
</feature>
<dbReference type="Gene3D" id="4.10.830.40">
    <property type="match status" value="1"/>
</dbReference>
<feature type="domain" description="RING-type" evidence="8">
    <location>
        <begin position="13"/>
        <end position="52"/>
    </location>
</feature>
<keyword evidence="2" id="KW-0479">Metal-binding</keyword>
<dbReference type="InterPro" id="IPR003877">
    <property type="entry name" value="SPRY_dom"/>
</dbReference>
<dbReference type="PANTHER" id="PTHR25465:SF32">
    <property type="entry name" value="BLOODTHIRSTY-RELATED GENE FAMILY, MEMBER 16 ISOFORM X1-RELATED"/>
    <property type="match status" value="1"/>
</dbReference>
<gene>
    <name evidence="11" type="ORF">GOODEAATRI_008445</name>
</gene>
<dbReference type="InterPro" id="IPR013083">
    <property type="entry name" value="Znf_RING/FYVE/PHD"/>
</dbReference>
<keyword evidence="3 6" id="KW-0863">Zinc-finger</keyword>
<dbReference type="CDD" id="cd19769">
    <property type="entry name" value="Bbox2_TRIM16-like"/>
    <property type="match status" value="1"/>
</dbReference>
<dbReference type="Gene3D" id="2.60.120.920">
    <property type="match status" value="1"/>
</dbReference>
<dbReference type="PROSITE" id="PS50119">
    <property type="entry name" value="ZF_BBOX"/>
    <property type="match status" value="1"/>
</dbReference>
<evidence type="ECO:0000256" key="7">
    <source>
        <dbReference type="SAM" id="Coils"/>
    </source>
</evidence>
<dbReference type="InterPro" id="IPR006574">
    <property type="entry name" value="PRY"/>
</dbReference>
<dbReference type="Proteomes" id="UP001476798">
    <property type="component" value="Unassembled WGS sequence"/>
</dbReference>
<dbReference type="InterPro" id="IPR027370">
    <property type="entry name" value="Znf-RING_euk"/>
</dbReference>
<dbReference type="PANTHER" id="PTHR25465">
    <property type="entry name" value="B-BOX DOMAIN CONTAINING"/>
    <property type="match status" value="1"/>
</dbReference>
<dbReference type="InterPro" id="IPR017907">
    <property type="entry name" value="Znf_RING_CS"/>
</dbReference>
<evidence type="ECO:0000256" key="4">
    <source>
        <dbReference type="ARBA" id="ARBA00022833"/>
    </source>
</evidence>
<feature type="coiled-coil region" evidence="7">
    <location>
        <begin position="245"/>
        <end position="293"/>
    </location>
</feature>
<evidence type="ECO:0000256" key="5">
    <source>
        <dbReference type="ARBA" id="ARBA00022859"/>
    </source>
</evidence>
<keyword evidence="1" id="KW-0399">Innate immunity</keyword>
<dbReference type="PROSITE" id="PS50089">
    <property type="entry name" value="ZF_RING_2"/>
    <property type="match status" value="1"/>
</dbReference>
<dbReference type="InterPro" id="IPR001841">
    <property type="entry name" value="Znf_RING"/>
</dbReference>
<dbReference type="InterPro" id="IPR003879">
    <property type="entry name" value="Butyrophylin_SPRY"/>
</dbReference>
<evidence type="ECO:0000313" key="12">
    <source>
        <dbReference type="Proteomes" id="UP001476798"/>
    </source>
</evidence>
<protein>
    <recommendedName>
        <fullName evidence="13">E3 ubiquitin-protein ligase TRIM39-like</fullName>
    </recommendedName>
</protein>
<keyword evidence="5" id="KW-0391">Immunity</keyword>
<evidence type="ECO:0008006" key="13">
    <source>
        <dbReference type="Google" id="ProtNLM"/>
    </source>
</evidence>
<reference evidence="11 12" key="1">
    <citation type="submission" date="2021-06" db="EMBL/GenBank/DDBJ databases">
        <authorList>
            <person name="Palmer J.M."/>
        </authorList>
    </citation>
    <scope>NUCLEOTIDE SEQUENCE [LARGE SCALE GENOMIC DNA]</scope>
    <source>
        <strain evidence="11 12">GA_2019</strain>
        <tissue evidence="11">Muscle</tissue>
    </source>
</reference>
<dbReference type="Pfam" id="PF13445">
    <property type="entry name" value="zf-RING_UBOX"/>
    <property type="match status" value="1"/>
</dbReference>
<dbReference type="SUPFAM" id="SSF57845">
    <property type="entry name" value="B-box zinc-binding domain"/>
    <property type="match status" value="1"/>
</dbReference>
<dbReference type="SMART" id="SM00449">
    <property type="entry name" value="SPRY"/>
    <property type="match status" value="1"/>
</dbReference>
<evidence type="ECO:0000256" key="6">
    <source>
        <dbReference type="PROSITE-ProRule" id="PRU00024"/>
    </source>
</evidence>
<dbReference type="InterPro" id="IPR013320">
    <property type="entry name" value="ConA-like_dom_sf"/>
</dbReference>